<dbReference type="EMBL" id="BAAACP010000002">
    <property type="protein sequence ID" value="GAA0861734.1"/>
    <property type="molecule type" value="Genomic_DNA"/>
</dbReference>
<accession>A0ABN1LXZ5</accession>
<reference evidence="1 2" key="1">
    <citation type="journal article" date="2019" name="Int. J. Syst. Evol. Microbiol.">
        <title>The Global Catalogue of Microorganisms (GCM) 10K type strain sequencing project: providing services to taxonomists for standard genome sequencing and annotation.</title>
        <authorList>
            <consortium name="The Broad Institute Genomics Platform"/>
            <consortium name="The Broad Institute Genome Sequencing Center for Infectious Disease"/>
            <person name="Wu L."/>
            <person name="Ma J."/>
        </authorList>
    </citation>
    <scope>NUCLEOTIDE SEQUENCE [LARGE SCALE GENOMIC DNA]</scope>
    <source>
        <strain evidence="1 2">JCM 6486</strain>
    </source>
</reference>
<evidence type="ECO:0008006" key="3">
    <source>
        <dbReference type="Google" id="ProtNLM"/>
    </source>
</evidence>
<dbReference type="Proteomes" id="UP001400965">
    <property type="component" value="Unassembled WGS sequence"/>
</dbReference>
<comment type="caution">
    <text evidence="1">The sequence shown here is derived from an EMBL/GenBank/DDBJ whole genome shotgun (WGS) entry which is preliminary data.</text>
</comment>
<evidence type="ECO:0000313" key="1">
    <source>
        <dbReference type="EMBL" id="GAA0861734.1"/>
    </source>
</evidence>
<name>A0ABN1LXZ5_9FIRM</name>
<keyword evidence="2" id="KW-1185">Reference proteome</keyword>
<protein>
    <recommendedName>
        <fullName evidence="3">STAS domain-containing protein</fullName>
    </recommendedName>
</protein>
<gene>
    <name evidence="1" type="ORF">GCM10008917_04270</name>
</gene>
<organism evidence="1 2">
    <name type="scientific">Paraclostridium tenue</name>
    <dbReference type="NCBI Taxonomy" id="1737"/>
    <lineage>
        <taxon>Bacteria</taxon>
        <taxon>Bacillati</taxon>
        <taxon>Bacillota</taxon>
        <taxon>Clostridia</taxon>
        <taxon>Peptostreptococcales</taxon>
        <taxon>Peptostreptococcaceae</taxon>
        <taxon>Paraclostridium</taxon>
    </lineage>
</organism>
<dbReference type="RefSeq" id="WP_346041641.1">
    <property type="nucleotide sequence ID" value="NZ_BAAACP010000002.1"/>
</dbReference>
<proteinExistence type="predicted"/>
<evidence type="ECO:0000313" key="2">
    <source>
        <dbReference type="Proteomes" id="UP001400965"/>
    </source>
</evidence>
<sequence length="74" mass="8363">MSENTYDVYYIKQIVSFGGSIILDASKYDTASLKIIANECKTKGTNLILRNVKTKQVYDLKQLASFKCVTFDLT</sequence>